<dbReference type="PANTHER" id="PTHR11461">
    <property type="entry name" value="SERINE PROTEASE INHIBITOR, SERPIN"/>
    <property type="match status" value="1"/>
</dbReference>
<accession>A0AAD8Q490</accession>
<dbReference type="CDD" id="cd02043">
    <property type="entry name" value="serpinP_plants"/>
    <property type="match status" value="1"/>
</dbReference>
<keyword evidence="3" id="KW-0722">Serine protease inhibitor</keyword>
<dbReference type="Gene3D" id="3.30.497.10">
    <property type="entry name" value="Antithrombin, subunit I, domain 2"/>
    <property type="match status" value="1"/>
</dbReference>
<comment type="caution">
    <text evidence="7">The sequence shown here is derived from an EMBL/GenBank/DDBJ whole genome shotgun (WGS) entry which is preliminary data.</text>
</comment>
<dbReference type="InterPro" id="IPR042185">
    <property type="entry name" value="Serpin_sf_2"/>
</dbReference>
<dbReference type="InterPro" id="IPR042178">
    <property type="entry name" value="Serpin_sf_1"/>
</dbReference>
<sequence>MEKEARPSKKARSSVDSAGLTALALRLANTFSEGKNIIFSPFSIFTALGLVAAGARGRTLEELLDVLGASSREEVAEIVRGLAESALATGGSGPLTITFACSVWHQEGFALKTAYRDAAVESYKAEARAVDFHGDPEGSRKVINNWVADATNKLITSVLPPGSVRPDIMLVLANAMYFKGKWEDRFHRSLTKDADFYHLDGSAVRVPFMTAGRLPTSDTEDEFCIEEEEEVKYFLACHDGFQVLKLPYQAVNGGRYSMCVFLPDAQDGLPSLASEMASSGAAFLFDHLPTTRSSVRNLLLPRFKLSFSCSMKNTLESFGLRAAFSVEADLSYMAADDSGRDMKLWVEDVFHTAVVEVNEEGTEAAASIAATHVRYCATRMPLDFIADHPFAFFIVEELSGAVLFAGHVLDPSKNSE</sequence>
<dbReference type="SMART" id="SM00093">
    <property type="entry name" value="SERPIN"/>
    <property type="match status" value="1"/>
</dbReference>
<dbReference type="GO" id="GO:0004867">
    <property type="term" value="F:serine-type endopeptidase inhibitor activity"/>
    <property type="evidence" value="ECO:0007669"/>
    <property type="project" value="UniProtKB-KW"/>
</dbReference>
<dbReference type="InterPro" id="IPR036186">
    <property type="entry name" value="Serpin_sf"/>
</dbReference>
<dbReference type="InterPro" id="IPR000215">
    <property type="entry name" value="Serpin_fam"/>
</dbReference>
<evidence type="ECO:0000256" key="3">
    <source>
        <dbReference type="ARBA" id="ARBA00022900"/>
    </source>
</evidence>
<evidence type="ECO:0000313" key="7">
    <source>
        <dbReference type="EMBL" id="KAK1594911.1"/>
    </source>
</evidence>
<evidence type="ECO:0000313" key="8">
    <source>
        <dbReference type="Proteomes" id="UP001231189"/>
    </source>
</evidence>
<comment type="similarity">
    <text evidence="1 5">Belongs to the serpin family.</text>
</comment>
<reference evidence="7" key="1">
    <citation type="submission" date="2023-07" db="EMBL/GenBank/DDBJ databases">
        <title>A chromosome-level genome assembly of Lolium multiflorum.</title>
        <authorList>
            <person name="Chen Y."/>
            <person name="Copetti D."/>
            <person name="Kolliker R."/>
            <person name="Studer B."/>
        </authorList>
    </citation>
    <scope>NUCLEOTIDE SEQUENCE</scope>
    <source>
        <strain evidence="7">02402/16</strain>
        <tissue evidence="7">Leaf</tissue>
    </source>
</reference>
<dbReference type="AlphaFoldDB" id="A0AAD8Q490"/>
<feature type="domain" description="Serpin" evidence="6">
    <location>
        <begin position="25"/>
        <end position="411"/>
    </location>
</feature>
<evidence type="ECO:0000259" key="6">
    <source>
        <dbReference type="SMART" id="SM00093"/>
    </source>
</evidence>
<comment type="function">
    <text evidence="4">Probable serine protease inhibitor.</text>
</comment>
<keyword evidence="2" id="KW-0646">Protease inhibitor</keyword>
<gene>
    <name evidence="7" type="ORF">QYE76_018999</name>
</gene>
<proteinExistence type="inferred from homology"/>
<dbReference type="InterPro" id="IPR023796">
    <property type="entry name" value="Serpin_dom"/>
</dbReference>
<evidence type="ECO:0000256" key="2">
    <source>
        <dbReference type="ARBA" id="ARBA00022690"/>
    </source>
</evidence>
<dbReference type="SUPFAM" id="SSF56574">
    <property type="entry name" value="Serpins"/>
    <property type="match status" value="1"/>
</dbReference>
<evidence type="ECO:0000256" key="1">
    <source>
        <dbReference type="ARBA" id="ARBA00009500"/>
    </source>
</evidence>
<name>A0AAD8Q490_LOLMU</name>
<dbReference type="EMBL" id="JAUUTY010000689">
    <property type="protein sequence ID" value="KAK1594911.1"/>
    <property type="molecule type" value="Genomic_DNA"/>
</dbReference>
<dbReference type="Pfam" id="PF00079">
    <property type="entry name" value="Serpin"/>
    <property type="match status" value="1"/>
</dbReference>
<dbReference type="Proteomes" id="UP001231189">
    <property type="component" value="Unassembled WGS sequence"/>
</dbReference>
<dbReference type="Gene3D" id="2.30.39.10">
    <property type="entry name" value="Alpha-1-antitrypsin, domain 1"/>
    <property type="match status" value="1"/>
</dbReference>
<protein>
    <recommendedName>
        <fullName evidence="6">Serpin domain-containing protein</fullName>
    </recommendedName>
</protein>
<dbReference type="PANTHER" id="PTHR11461:SF209">
    <property type="entry name" value="SERPIN-Z8-RELATED"/>
    <property type="match status" value="1"/>
</dbReference>
<dbReference type="GO" id="GO:0005615">
    <property type="term" value="C:extracellular space"/>
    <property type="evidence" value="ECO:0007669"/>
    <property type="project" value="InterPro"/>
</dbReference>
<organism evidence="7 8">
    <name type="scientific">Lolium multiflorum</name>
    <name type="common">Italian ryegrass</name>
    <name type="synonym">Lolium perenne subsp. multiflorum</name>
    <dbReference type="NCBI Taxonomy" id="4521"/>
    <lineage>
        <taxon>Eukaryota</taxon>
        <taxon>Viridiplantae</taxon>
        <taxon>Streptophyta</taxon>
        <taxon>Embryophyta</taxon>
        <taxon>Tracheophyta</taxon>
        <taxon>Spermatophyta</taxon>
        <taxon>Magnoliopsida</taxon>
        <taxon>Liliopsida</taxon>
        <taxon>Poales</taxon>
        <taxon>Poaceae</taxon>
        <taxon>BOP clade</taxon>
        <taxon>Pooideae</taxon>
        <taxon>Poodae</taxon>
        <taxon>Poeae</taxon>
        <taxon>Poeae Chloroplast Group 2 (Poeae type)</taxon>
        <taxon>Loliodinae</taxon>
        <taxon>Loliinae</taxon>
        <taxon>Lolium</taxon>
    </lineage>
</organism>
<evidence type="ECO:0000256" key="5">
    <source>
        <dbReference type="RuleBase" id="RU000411"/>
    </source>
</evidence>
<keyword evidence="8" id="KW-1185">Reference proteome</keyword>
<evidence type="ECO:0000256" key="4">
    <source>
        <dbReference type="ARBA" id="ARBA00049586"/>
    </source>
</evidence>